<evidence type="ECO:0000256" key="1">
    <source>
        <dbReference type="SAM" id="MobiDB-lite"/>
    </source>
</evidence>
<dbReference type="GeneID" id="96298037"/>
<dbReference type="RefSeq" id="WP_093886948.1">
    <property type="nucleotide sequence ID" value="NZ_FOQY01000006.1"/>
</dbReference>
<name>A0A1I3N1Z2_9ACTN</name>
<feature type="region of interest" description="Disordered" evidence="1">
    <location>
        <begin position="320"/>
        <end position="343"/>
    </location>
</feature>
<reference evidence="3" key="1">
    <citation type="submission" date="2016-10" db="EMBL/GenBank/DDBJ databases">
        <authorList>
            <person name="Varghese N."/>
            <person name="Submissions S."/>
        </authorList>
    </citation>
    <scope>NUCLEOTIDE SEQUENCE [LARGE SCALE GENOMIC DNA]</scope>
    <source>
        <strain evidence="3">CGMCC 4.2126</strain>
    </source>
</reference>
<evidence type="ECO:0000313" key="2">
    <source>
        <dbReference type="EMBL" id="SFJ03239.1"/>
    </source>
</evidence>
<dbReference type="EMBL" id="FOQY01000006">
    <property type="protein sequence ID" value="SFJ03239.1"/>
    <property type="molecule type" value="Genomic_DNA"/>
</dbReference>
<proteinExistence type="predicted"/>
<accession>A0A1I3N1Z2</accession>
<feature type="compositionally biased region" description="Low complexity" evidence="1">
    <location>
        <begin position="320"/>
        <end position="335"/>
    </location>
</feature>
<dbReference type="AlphaFoldDB" id="A0A1I3N1Z2"/>
<dbReference type="Proteomes" id="UP000199111">
    <property type="component" value="Unassembled WGS sequence"/>
</dbReference>
<sequence length="438" mass="45091">MRVGYGAARLPVPPGTPMGGYLDRPGASAGELDPLQVGVITWSDGRRRFALAVADVICVNDDLSRQARQAVSATCELWLAATHTHAGPETGCVPGGGPTPQPWRDRIVEATRTALARAMAAERPARGSAHQGGLRDVGAARGMPSAEPLVPLDVLAVRDPAGRLEGVLVVLPVHPTVLPPDNLLVSADLTGAVRGAVRARLGPDVWVLVAAGTAGDISTRHTRRGQDAAELDRLGGLVADRCAELLDAAPAAEAWSPGSVIGWASRRCSLARDSSVADPHALLAELRAAHERSRAAGDATATRMALSRLEGARLLTEAAPEPAPGAAGTGAARPPAGKPPAPASITTEVSAVRLGGLALAALPGEPFVATGEAVRRTRPDPTFVLGYVNGYPGYLPTAAAYAGQEYEVLACRVAPGSAEYLATTVADLLHDLDTPEES</sequence>
<evidence type="ECO:0008006" key="4">
    <source>
        <dbReference type="Google" id="ProtNLM"/>
    </source>
</evidence>
<keyword evidence="3" id="KW-1185">Reference proteome</keyword>
<evidence type="ECO:0000313" key="3">
    <source>
        <dbReference type="Proteomes" id="UP000199111"/>
    </source>
</evidence>
<organism evidence="2 3">
    <name type="scientific">Streptosporangium canum</name>
    <dbReference type="NCBI Taxonomy" id="324952"/>
    <lineage>
        <taxon>Bacteria</taxon>
        <taxon>Bacillati</taxon>
        <taxon>Actinomycetota</taxon>
        <taxon>Actinomycetes</taxon>
        <taxon>Streptosporangiales</taxon>
        <taxon>Streptosporangiaceae</taxon>
        <taxon>Streptosporangium</taxon>
    </lineage>
</organism>
<gene>
    <name evidence="2" type="ORF">SAMN05216275_10687</name>
</gene>
<protein>
    <recommendedName>
        <fullName evidence="4">Neutral/alkaline non-lysosomal ceramidase, N-terminal</fullName>
    </recommendedName>
</protein>